<dbReference type="InterPro" id="IPR010982">
    <property type="entry name" value="Lambda_DNA-bd_dom_sf"/>
</dbReference>
<dbReference type="InterPro" id="IPR001387">
    <property type="entry name" value="Cro/C1-type_HTH"/>
</dbReference>
<dbReference type="SUPFAM" id="SSF47413">
    <property type="entry name" value="lambda repressor-like DNA-binding domains"/>
    <property type="match status" value="1"/>
</dbReference>
<evidence type="ECO:0000256" key="1">
    <source>
        <dbReference type="SAM" id="MobiDB-lite"/>
    </source>
</evidence>
<feature type="compositionally biased region" description="Basic and acidic residues" evidence="1">
    <location>
        <begin position="119"/>
        <end position="130"/>
    </location>
</feature>
<feature type="region of interest" description="Disordered" evidence="1">
    <location>
        <begin position="119"/>
        <end position="141"/>
    </location>
</feature>
<protein>
    <recommendedName>
        <fullName evidence="4">Helix-turn-helix</fullName>
    </recommendedName>
</protein>
<name>A0A285UZF4_9ACTN</name>
<dbReference type="CDD" id="cd00093">
    <property type="entry name" value="HTH_XRE"/>
    <property type="match status" value="1"/>
</dbReference>
<feature type="compositionally biased region" description="Basic residues" evidence="1">
    <location>
        <begin position="131"/>
        <end position="141"/>
    </location>
</feature>
<feature type="region of interest" description="Disordered" evidence="1">
    <location>
        <begin position="1"/>
        <end position="33"/>
    </location>
</feature>
<dbReference type="AlphaFoldDB" id="A0A285UZF4"/>
<reference evidence="3" key="1">
    <citation type="submission" date="2017-08" db="EMBL/GenBank/DDBJ databases">
        <authorList>
            <person name="Varghese N."/>
            <person name="Submissions S."/>
        </authorList>
    </citation>
    <scope>NUCLEOTIDE SEQUENCE [LARGE SCALE GENOMIC DNA]</scope>
    <source>
        <strain evidence="3">DSM 4725</strain>
    </source>
</reference>
<evidence type="ECO:0008006" key="4">
    <source>
        <dbReference type="Google" id="ProtNLM"/>
    </source>
</evidence>
<evidence type="ECO:0000313" key="2">
    <source>
        <dbReference type="EMBL" id="SOC47222.1"/>
    </source>
</evidence>
<dbReference type="GO" id="GO:0003677">
    <property type="term" value="F:DNA binding"/>
    <property type="evidence" value="ECO:0007669"/>
    <property type="project" value="InterPro"/>
</dbReference>
<dbReference type="Gene3D" id="1.10.260.40">
    <property type="entry name" value="lambda repressor-like DNA-binding domains"/>
    <property type="match status" value="1"/>
</dbReference>
<organism evidence="2 3">
    <name type="scientific">Blastococcus aggregatus</name>
    <dbReference type="NCBI Taxonomy" id="38502"/>
    <lineage>
        <taxon>Bacteria</taxon>
        <taxon>Bacillati</taxon>
        <taxon>Actinomycetota</taxon>
        <taxon>Actinomycetes</taxon>
        <taxon>Geodermatophilales</taxon>
        <taxon>Geodermatophilaceae</taxon>
        <taxon>Blastococcus</taxon>
    </lineage>
</organism>
<keyword evidence="3" id="KW-1185">Reference proteome</keyword>
<gene>
    <name evidence="2" type="ORF">SAMN05660748_0698</name>
</gene>
<evidence type="ECO:0000313" key="3">
    <source>
        <dbReference type="Proteomes" id="UP000219435"/>
    </source>
</evidence>
<proteinExistence type="predicted"/>
<dbReference type="EMBL" id="OBQI01000001">
    <property type="protein sequence ID" value="SOC47222.1"/>
    <property type="molecule type" value="Genomic_DNA"/>
</dbReference>
<dbReference type="Proteomes" id="UP000219435">
    <property type="component" value="Unassembled WGS sequence"/>
</dbReference>
<accession>A0A285UZF4</accession>
<sequence>MPPRSYPVTGDPFGAKPPKAHGPADQPWGRKTFDKQTIPDERVRFALVWLQDLTNAIGRVQELEQMPPDELARRAGVSLANLQAVLRGDHAPSWETFTALLAVLEMDLHIDDRADLRPRVQEEPGREPWWRGKRRRRRPAG</sequence>